<dbReference type="Proteomes" id="UP001231445">
    <property type="component" value="Chromosome"/>
</dbReference>
<accession>A0A9Y2B691</accession>
<dbReference type="AlphaFoldDB" id="A0A9Y2B691"/>
<feature type="transmembrane region" description="Helical" evidence="1">
    <location>
        <begin position="31"/>
        <end position="49"/>
    </location>
</feature>
<organism evidence="2 3">
    <name type="scientific">Altererythrobacter rubellus</name>
    <dbReference type="NCBI Taxonomy" id="2173831"/>
    <lineage>
        <taxon>Bacteria</taxon>
        <taxon>Pseudomonadati</taxon>
        <taxon>Pseudomonadota</taxon>
        <taxon>Alphaproteobacteria</taxon>
        <taxon>Sphingomonadales</taxon>
        <taxon>Erythrobacteraceae</taxon>
        <taxon>Altererythrobacter</taxon>
    </lineage>
</organism>
<feature type="transmembrane region" description="Helical" evidence="1">
    <location>
        <begin position="266"/>
        <end position="293"/>
    </location>
</feature>
<feature type="transmembrane region" description="Helical" evidence="1">
    <location>
        <begin position="126"/>
        <end position="148"/>
    </location>
</feature>
<dbReference type="KEGG" id="arue:QQX03_07545"/>
<gene>
    <name evidence="2" type="ORF">QQX03_07545</name>
</gene>
<sequence length="294" mass="32760">MVSLPESKVDFHGTRRGAEHESFLTHRGMRWAKIAGGLSLVLFLGYLLIDQEPRPNGGSWYGYTLGTIGLGLIVWLSLLGVRKRRINEGHWSLKAWTSAHVFLGLSLVVIGTLHTGFQLGWNVHTLAWALMMLVIASGIYGVVVYATLPERLSANRKQMTRGQMVEALAAIDRQLEQAAQPLPRDEADLVIAALEQNVFAGGGWVRLTGRYRHCATARALTAFREDFRAASDQQAPKARVSALLRTRSAQLAQIRRQMRLKALLEVWLFIHIPATIALLTALLAHVISVFYYWG</sequence>
<evidence type="ECO:0000313" key="3">
    <source>
        <dbReference type="Proteomes" id="UP001231445"/>
    </source>
</evidence>
<feature type="transmembrane region" description="Helical" evidence="1">
    <location>
        <begin position="93"/>
        <end position="114"/>
    </location>
</feature>
<feature type="transmembrane region" description="Helical" evidence="1">
    <location>
        <begin position="61"/>
        <end position="81"/>
    </location>
</feature>
<reference evidence="2 3" key="1">
    <citation type="submission" date="2023-06" db="EMBL/GenBank/DDBJ databases">
        <title>Altererythrobacter rubellus NBRC 112769 genome.</title>
        <authorList>
            <person name="Zhang K."/>
        </authorList>
    </citation>
    <scope>NUCLEOTIDE SEQUENCE [LARGE SCALE GENOMIC DNA]</scope>
    <source>
        <strain evidence="2 3">NBRC 112769</strain>
    </source>
</reference>
<keyword evidence="1" id="KW-1133">Transmembrane helix</keyword>
<protein>
    <recommendedName>
        <fullName evidence="4">Ferric reductase like transmembrane component</fullName>
    </recommendedName>
</protein>
<keyword evidence="1" id="KW-0812">Transmembrane</keyword>
<evidence type="ECO:0000256" key="1">
    <source>
        <dbReference type="SAM" id="Phobius"/>
    </source>
</evidence>
<keyword evidence="1" id="KW-0472">Membrane</keyword>
<name>A0A9Y2B691_9SPHN</name>
<proteinExistence type="predicted"/>
<dbReference type="EMBL" id="CP127221">
    <property type="protein sequence ID" value="WIW94830.1"/>
    <property type="molecule type" value="Genomic_DNA"/>
</dbReference>
<evidence type="ECO:0008006" key="4">
    <source>
        <dbReference type="Google" id="ProtNLM"/>
    </source>
</evidence>
<dbReference type="RefSeq" id="WP_285975146.1">
    <property type="nucleotide sequence ID" value="NZ_CP127221.1"/>
</dbReference>
<keyword evidence="3" id="KW-1185">Reference proteome</keyword>
<evidence type="ECO:0000313" key="2">
    <source>
        <dbReference type="EMBL" id="WIW94830.1"/>
    </source>
</evidence>